<proteinExistence type="predicted"/>
<dbReference type="EMBL" id="CYZX01000011">
    <property type="protein sequence ID" value="CUO58370.1"/>
    <property type="molecule type" value="Genomic_DNA"/>
</dbReference>
<dbReference type="RefSeq" id="WP_055265852.1">
    <property type="nucleotide sequence ID" value="NZ_CABIXQ010000011.1"/>
</dbReference>
<accession>A0A174GBU6</accession>
<name>A0A174GBU6_9CLOT</name>
<reference evidence="1 2" key="1">
    <citation type="submission" date="2015-09" db="EMBL/GenBank/DDBJ databases">
        <authorList>
            <consortium name="Pathogen Informatics"/>
        </authorList>
    </citation>
    <scope>NUCLEOTIDE SEQUENCE [LARGE SCALE GENOMIC DNA]</scope>
    <source>
        <strain evidence="1 2">2789STDY5834856</strain>
    </source>
</reference>
<dbReference type="OrthoDB" id="9986364at2"/>
<sequence length="130" mass="16016">MKYQKYKDFLPENIRVKKVSEFERSNKRALFLMIFLNSILLPLNLNKINYDKDIEVFSEDDIYYYENKIKSIKEWININDDYYINISIQNNDGEIYLKDRKFAYNIEEEGFDIKEYKRIEDNMILRVIKR</sequence>
<protein>
    <submittedName>
        <fullName evidence="1">Uncharacterized protein</fullName>
    </submittedName>
</protein>
<dbReference type="AlphaFoldDB" id="A0A174GBU6"/>
<dbReference type="Proteomes" id="UP000095594">
    <property type="component" value="Unassembled WGS sequence"/>
</dbReference>
<gene>
    <name evidence="1" type="ORF">ERS852471_01827</name>
</gene>
<organism evidence="1 2">
    <name type="scientific">Clostridium disporicum</name>
    <dbReference type="NCBI Taxonomy" id="84024"/>
    <lineage>
        <taxon>Bacteria</taxon>
        <taxon>Bacillati</taxon>
        <taxon>Bacillota</taxon>
        <taxon>Clostridia</taxon>
        <taxon>Eubacteriales</taxon>
        <taxon>Clostridiaceae</taxon>
        <taxon>Clostridium</taxon>
    </lineage>
</organism>
<evidence type="ECO:0000313" key="1">
    <source>
        <dbReference type="EMBL" id="CUO58370.1"/>
    </source>
</evidence>
<evidence type="ECO:0000313" key="2">
    <source>
        <dbReference type="Proteomes" id="UP000095594"/>
    </source>
</evidence>